<dbReference type="CDD" id="cd07989">
    <property type="entry name" value="LPLAT_AGPAT-like"/>
    <property type="match status" value="1"/>
</dbReference>
<comment type="catalytic activity">
    <reaction evidence="11">
        <text>1'-[1,2-diacyl-sn-glycero-3-phospho],3'-[1-acyl-sn-glycero-3-phospho]-glycerol + a 1,2-diacyl-sn-glycero-3-phosphocholine = a cardiolipin + a 1-acyl-sn-glycero-3-phosphocholine</text>
        <dbReference type="Rhea" id="RHEA:33731"/>
        <dbReference type="ChEBI" id="CHEBI:57643"/>
        <dbReference type="ChEBI" id="CHEBI:58168"/>
        <dbReference type="ChEBI" id="CHEBI:62237"/>
        <dbReference type="ChEBI" id="CHEBI:64743"/>
    </reaction>
    <physiologicalReaction direction="left-to-right" evidence="11">
        <dbReference type="Rhea" id="RHEA:33732"/>
    </physiologicalReaction>
    <physiologicalReaction direction="right-to-left" evidence="11">
        <dbReference type="Rhea" id="RHEA:33733"/>
    </physiologicalReaction>
</comment>
<protein>
    <recommendedName>
        <fullName evidence="12">Phospholipid/glycerol acyltransferase domain-containing protein</fullName>
    </recommendedName>
</protein>
<dbReference type="SUPFAM" id="SSF69593">
    <property type="entry name" value="Glycerol-3-phosphate (1)-acyltransferase"/>
    <property type="match status" value="1"/>
</dbReference>
<dbReference type="GO" id="GO:0008374">
    <property type="term" value="F:O-acyltransferase activity"/>
    <property type="evidence" value="ECO:0007669"/>
    <property type="project" value="TreeGrafter"/>
</dbReference>
<dbReference type="PANTHER" id="PTHR12497">
    <property type="entry name" value="TAZ PROTEIN TAFAZZIN"/>
    <property type="match status" value="1"/>
</dbReference>
<keyword evidence="8" id="KW-0472">Membrane</keyword>
<dbReference type="OrthoDB" id="193467at2759"/>
<gene>
    <name evidence="13" type="ORF">Vretifemale_3253</name>
    <name evidence="14" type="ORF">Vretimale_4674</name>
</gene>
<keyword evidence="3" id="KW-0808">Transferase</keyword>
<evidence type="ECO:0000256" key="9">
    <source>
        <dbReference type="ARBA" id="ARBA00023315"/>
    </source>
</evidence>
<evidence type="ECO:0000256" key="11">
    <source>
        <dbReference type="ARBA" id="ARBA00047906"/>
    </source>
</evidence>
<proteinExistence type="inferred from homology"/>
<evidence type="ECO:0000256" key="5">
    <source>
        <dbReference type="ARBA" id="ARBA00022792"/>
    </source>
</evidence>
<evidence type="ECO:0000313" key="13">
    <source>
        <dbReference type="EMBL" id="GIL73059.1"/>
    </source>
</evidence>
<accession>A0A8J4FJ92</accession>
<dbReference type="GO" id="GO:0005743">
    <property type="term" value="C:mitochondrial inner membrane"/>
    <property type="evidence" value="ECO:0007669"/>
    <property type="project" value="UniProtKB-SubCell"/>
</dbReference>
<dbReference type="Pfam" id="PF01553">
    <property type="entry name" value="Acyltransferase"/>
    <property type="match status" value="1"/>
</dbReference>
<dbReference type="Proteomes" id="UP000722791">
    <property type="component" value="Unassembled WGS sequence"/>
</dbReference>
<feature type="domain" description="Phospholipid/glycerol acyltransferase" evidence="12">
    <location>
        <begin position="195"/>
        <end position="324"/>
    </location>
</feature>
<dbReference type="EMBL" id="BNCP01000004">
    <property type="protein sequence ID" value="GIL73059.1"/>
    <property type="molecule type" value="Genomic_DNA"/>
</dbReference>
<name>A0A8J4FJ92_9CHLO</name>
<reference evidence="13" key="1">
    <citation type="journal article" date="2021" name="Proc. Natl. Acad. Sci. U.S.A.">
        <title>Three genomes in the algal genus Volvox reveal the fate of a haploid sex-determining region after a transition to homothallism.</title>
        <authorList>
            <person name="Yamamoto K."/>
            <person name="Hamaji T."/>
            <person name="Kawai-Toyooka H."/>
            <person name="Matsuzaki R."/>
            <person name="Takahashi F."/>
            <person name="Nishimura Y."/>
            <person name="Kawachi M."/>
            <person name="Noguchi H."/>
            <person name="Minakuchi Y."/>
            <person name="Umen J.G."/>
            <person name="Toyoda A."/>
            <person name="Nozaki H."/>
        </authorList>
    </citation>
    <scope>NUCLEOTIDE SEQUENCE</scope>
    <source>
        <strain evidence="14">NIES-3785</strain>
        <strain evidence="13">NIES-3786</strain>
    </source>
</reference>
<dbReference type="AlphaFoldDB" id="A0A8J4FJ92"/>
<evidence type="ECO:0000256" key="10">
    <source>
        <dbReference type="ARBA" id="ARBA00024323"/>
    </source>
</evidence>
<dbReference type="SMART" id="SM00563">
    <property type="entry name" value="PlsC"/>
    <property type="match status" value="1"/>
</dbReference>
<comment type="subcellular location">
    <subcellularLocation>
        <location evidence="1">Mitochondrion inner membrane</location>
        <topology evidence="1">Peripheral membrane protein</topology>
        <orientation evidence="1">Intermembrane side</orientation>
    </subcellularLocation>
    <subcellularLocation>
        <location evidence="10">Mitochondrion outer membrane</location>
        <topology evidence="10">Peripheral membrane protein</topology>
        <orientation evidence="10">Intermembrane side</orientation>
    </subcellularLocation>
</comment>
<evidence type="ECO:0000256" key="8">
    <source>
        <dbReference type="ARBA" id="ARBA00023136"/>
    </source>
</evidence>
<evidence type="ECO:0000256" key="1">
    <source>
        <dbReference type="ARBA" id="ARBA00004137"/>
    </source>
</evidence>
<dbReference type="PANTHER" id="PTHR12497:SF0">
    <property type="entry name" value="TAFAZZIN"/>
    <property type="match status" value="1"/>
</dbReference>
<dbReference type="GO" id="GO:0006644">
    <property type="term" value="P:phospholipid metabolic process"/>
    <property type="evidence" value="ECO:0007669"/>
    <property type="project" value="InterPro"/>
</dbReference>
<evidence type="ECO:0000256" key="4">
    <source>
        <dbReference type="ARBA" id="ARBA00022787"/>
    </source>
</evidence>
<evidence type="ECO:0000256" key="2">
    <source>
        <dbReference type="ARBA" id="ARBA00010524"/>
    </source>
</evidence>
<evidence type="ECO:0000256" key="7">
    <source>
        <dbReference type="ARBA" id="ARBA00023128"/>
    </source>
</evidence>
<organism evidence="13 15">
    <name type="scientific">Volvox reticuliferus</name>
    <dbReference type="NCBI Taxonomy" id="1737510"/>
    <lineage>
        <taxon>Eukaryota</taxon>
        <taxon>Viridiplantae</taxon>
        <taxon>Chlorophyta</taxon>
        <taxon>core chlorophytes</taxon>
        <taxon>Chlorophyceae</taxon>
        <taxon>CS clade</taxon>
        <taxon>Chlamydomonadales</taxon>
        <taxon>Volvocaceae</taxon>
        <taxon>Volvox</taxon>
    </lineage>
</organism>
<sequence length="563" mass="60490">MPPYSNLQLLKLQYREFLRKTAAYHRGEGGDACAHTYYVERAWSEASFNDSFTKLTQVLATVNTSELRALYQARKERAKERLRRAFDAKVSRLGRYLIHRDDATASDQPSLSIKPDASLQAVSVDQELNQPGVSGTNSSSSDLRQLYGTDGLLRRTVLYLLGNAARAYMTNLNTTRVEGLETIAAALQRPASQALITVSNHVAALDDPLVVSVLLPEGTLERPESIRWTLCASDRCFRYQALVPLFRAAKVLPVVRGGGLAQPGMVAAESRLAAGDWVHIFPEGTRSPDGVTMGSVRKGIGRLVASLPADAPAPMVVPFVHRGMEDVMPRGAVLPAVGQQIDVLVGEPIAVADLLSAARAEGWPADRLHTAVAARVAHGLKDLRRRLDARRAGLPNPGPSAPEPPSTAAVSALDQFDHSDLALADRLRAERRRRGGMSATWERLKSRMALQHRTWATQGVAPAAERAEALAPCSSTVVGTMAQMGLHGGVIAGQSGSIPTRAGLEAWSSPYVRGLMGLGMGVGPLVQVKEKSVTVADVCRPEGTSWFPLNASTVRGTDPATAF</sequence>
<keyword evidence="15" id="KW-1185">Reference proteome</keyword>
<evidence type="ECO:0000313" key="14">
    <source>
        <dbReference type="EMBL" id="GIL99536.1"/>
    </source>
</evidence>
<dbReference type="InterPro" id="IPR000872">
    <property type="entry name" value="Tafazzin"/>
</dbReference>
<keyword evidence="5" id="KW-0999">Mitochondrion inner membrane</keyword>
<dbReference type="Proteomes" id="UP000747110">
    <property type="component" value="Unassembled WGS sequence"/>
</dbReference>
<keyword evidence="9" id="KW-0012">Acyltransferase</keyword>
<dbReference type="InterPro" id="IPR002123">
    <property type="entry name" value="Plipid/glycerol_acylTrfase"/>
</dbReference>
<comment type="caution">
    <text evidence="13">The sequence shown here is derived from an EMBL/GenBank/DDBJ whole genome shotgun (WGS) entry which is preliminary data.</text>
</comment>
<dbReference type="GO" id="GO:0005741">
    <property type="term" value="C:mitochondrial outer membrane"/>
    <property type="evidence" value="ECO:0007669"/>
    <property type="project" value="UniProtKB-SubCell"/>
</dbReference>
<dbReference type="PRINTS" id="PR00979">
    <property type="entry name" value="TAFAZZIN"/>
</dbReference>
<comment type="similarity">
    <text evidence="2">Belongs to the taffazin family.</text>
</comment>
<evidence type="ECO:0000256" key="3">
    <source>
        <dbReference type="ARBA" id="ARBA00022679"/>
    </source>
</evidence>
<keyword evidence="6" id="KW-0443">Lipid metabolism</keyword>
<evidence type="ECO:0000313" key="15">
    <source>
        <dbReference type="Proteomes" id="UP000747110"/>
    </source>
</evidence>
<keyword evidence="7" id="KW-0496">Mitochondrion</keyword>
<dbReference type="EMBL" id="BNCQ01000006">
    <property type="protein sequence ID" value="GIL99536.1"/>
    <property type="molecule type" value="Genomic_DNA"/>
</dbReference>
<evidence type="ECO:0000256" key="6">
    <source>
        <dbReference type="ARBA" id="ARBA00023098"/>
    </source>
</evidence>
<keyword evidence="4" id="KW-1000">Mitochondrion outer membrane</keyword>
<evidence type="ECO:0000259" key="12">
    <source>
        <dbReference type="SMART" id="SM00563"/>
    </source>
</evidence>